<sequence>MFLHVTQAKHVKDYKIAVTFNDGKKGIADLSELLKGPVFEPLRDAAEFARFRVDEELETIVWANGADLAPERLYFQAFRNEDDPALQARFRKWGYAE</sequence>
<gene>
    <name evidence="1" type="ORF">BECKDK2373B_GA0170837_10816</name>
</gene>
<dbReference type="Gene3D" id="3.30.2020.10">
    <property type="entry name" value="NE0471-like N-terminal domain"/>
    <property type="match status" value="1"/>
</dbReference>
<dbReference type="InterPro" id="IPR018841">
    <property type="entry name" value="DUF2442"/>
</dbReference>
<evidence type="ECO:0008006" key="2">
    <source>
        <dbReference type="Google" id="ProtNLM"/>
    </source>
</evidence>
<dbReference type="EMBL" id="CAADEX010000081">
    <property type="protein sequence ID" value="VFJ59231.1"/>
    <property type="molecule type" value="Genomic_DNA"/>
</dbReference>
<protein>
    <recommendedName>
        <fullName evidence="2">DUF2442 domain-containing protein</fullName>
    </recommendedName>
</protein>
<reference evidence="1" key="1">
    <citation type="submission" date="2019-02" db="EMBL/GenBank/DDBJ databases">
        <authorList>
            <person name="Gruber-Vodicka R. H."/>
            <person name="Seah K. B. B."/>
        </authorList>
    </citation>
    <scope>NUCLEOTIDE SEQUENCE</scope>
    <source>
        <strain evidence="1">BECK_DK47</strain>
    </source>
</reference>
<dbReference type="SUPFAM" id="SSF143880">
    <property type="entry name" value="NE0471 N-terminal domain-like"/>
    <property type="match status" value="1"/>
</dbReference>
<dbReference type="Pfam" id="PF10387">
    <property type="entry name" value="DUF2442"/>
    <property type="match status" value="1"/>
</dbReference>
<evidence type="ECO:0000313" key="1">
    <source>
        <dbReference type="EMBL" id="VFJ59231.1"/>
    </source>
</evidence>
<dbReference type="AlphaFoldDB" id="A0A450SYF1"/>
<proteinExistence type="predicted"/>
<accession>A0A450SYF1</accession>
<name>A0A450SYF1_9GAMM</name>
<dbReference type="InterPro" id="IPR036782">
    <property type="entry name" value="NE0471-like_N"/>
</dbReference>
<organism evidence="1">
    <name type="scientific">Candidatus Kentrum sp. DK</name>
    <dbReference type="NCBI Taxonomy" id="2126562"/>
    <lineage>
        <taxon>Bacteria</taxon>
        <taxon>Pseudomonadati</taxon>
        <taxon>Pseudomonadota</taxon>
        <taxon>Gammaproteobacteria</taxon>
        <taxon>Candidatus Kentrum</taxon>
    </lineage>
</organism>